<dbReference type="InterPro" id="IPR029044">
    <property type="entry name" value="Nucleotide-diphossugar_trans"/>
</dbReference>
<accession>A0A6C0P556</accession>
<evidence type="ECO:0000313" key="2">
    <source>
        <dbReference type="EMBL" id="QHW33406.1"/>
    </source>
</evidence>
<feature type="compositionally biased region" description="Low complexity" evidence="1">
    <location>
        <begin position="6"/>
        <end position="16"/>
    </location>
</feature>
<proteinExistence type="predicted"/>
<sequence>MHSSRRSGNIRSRSTRSGGGSGTRASKGASAGSGSRNGGKGSPMPKKAAVPDQTGGGGLAGALKTAYMAGFAEGAALLRSGAALDGRQAKLRMNEHWTQRSLRGGRESRAGNPLKRGQAYADGFAAGLRQPGGMWVPVALTRTAAAVVLAGPGTGTEAVRQLLRLPFEDIIVVLEGAGEESFARFRAMPEISVYHTPARLGTDVGRSVGARMTTAELVLFADGNIPVAAEQLAAMLAEAHAGHDLVLADVSGQLGAFRRWDEAARIRAFMNWSLGRPELSANSAAVLPHVWTRSAMERVGLPALAVPPMAHRAALEQKLRICCSPVSSLKSVVWGAGGGAFSEAGLKLSAGDHIEALRAAMREKGARLSLPDGVRRRLEAGGGVR</sequence>
<evidence type="ECO:0000256" key="1">
    <source>
        <dbReference type="SAM" id="MobiDB-lite"/>
    </source>
</evidence>
<gene>
    <name evidence="2" type="ORF">GZH47_23160</name>
</gene>
<keyword evidence="2" id="KW-0808">Transferase</keyword>
<dbReference type="GO" id="GO:0016740">
    <property type="term" value="F:transferase activity"/>
    <property type="evidence" value="ECO:0007669"/>
    <property type="project" value="UniProtKB-KW"/>
</dbReference>
<organism evidence="2 3">
    <name type="scientific">Paenibacillus rhizovicinus</name>
    <dbReference type="NCBI Taxonomy" id="2704463"/>
    <lineage>
        <taxon>Bacteria</taxon>
        <taxon>Bacillati</taxon>
        <taxon>Bacillota</taxon>
        <taxon>Bacilli</taxon>
        <taxon>Bacillales</taxon>
        <taxon>Paenibacillaceae</taxon>
        <taxon>Paenibacillus</taxon>
    </lineage>
</organism>
<evidence type="ECO:0000313" key="3">
    <source>
        <dbReference type="Proteomes" id="UP000479114"/>
    </source>
</evidence>
<dbReference type="AlphaFoldDB" id="A0A6C0P556"/>
<dbReference type="Proteomes" id="UP000479114">
    <property type="component" value="Chromosome"/>
</dbReference>
<reference evidence="2 3" key="1">
    <citation type="submission" date="2020-02" db="EMBL/GenBank/DDBJ databases">
        <title>Paenibacillus sp. nov., isolated from rhizosphere soil of tomato.</title>
        <authorList>
            <person name="Weon H.-Y."/>
            <person name="Lee S.A."/>
        </authorList>
    </citation>
    <scope>NUCLEOTIDE SEQUENCE [LARGE SCALE GENOMIC DNA]</scope>
    <source>
        <strain evidence="2 3">14171R-81</strain>
    </source>
</reference>
<dbReference type="Gene3D" id="3.90.550.10">
    <property type="entry name" value="Spore Coat Polysaccharide Biosynthesis Protein SpsA, Chain A"/>
    <property type="match status" value="1"/>
</dbReference>
<name>A0A6C0P556_9BACL</name>
<dbReference type="RefSeq" id="WP_162643397.1">
    <property type="nucleotide sequence ID" value="NZ_CP048286.1"/>
</dbReference>
<dbReference type="EMBL" id="CP048286">
    <property type="protein sequence ID" value="QHW33406.1"/>
    <property type="molecule type" value="Genomic_DNA"/>
</dbReference>
<protein>
    <submittedName>
        <fullName evidence="2">Glycosyltransferase family 2 protein</fullName>
    </submittedName>
</protein>
<keyword evidence="3" id="KW-1185">Reference proteome</keyword>
<feature type="region of interest" description="Disordered" evidence="1">
    <location>
        <begin position="1"/>
        <end position="53"/>
    </location>
</feature>
<feature type="compositionally biased region" description="Low complexity" evidence="1">
    <location>
        <begin position="23"/>
        <end position="34"/>
    </location>
</feature>
<dbReference type="SUPFAM" id="SSF53448">
    <property type="entry name" value="Nucleotide-diphospho-sugar transferases"/>
    <property type="match status" value="1"/>
</dbReference>
<dbReference type="KEGG" id="prz:GZH47_23160"/>